<gene>
    <name evidence="1" type="ORF">CL6EHI_053140</name>
</gene>
<dbReference type="VEuPathDB" id="AmoebaDB:KM1_168220"/>
<reference evidence="1 2" key="1">
    <citation type="submission" date="2016-05" db="EMBL/GenBank/DDBJ databases">
        <title>First whole genome sequencing of Entamoeba histolytica HM1:IMSS-clone-6.</title>
        <authorList>
            <person name="Mukherjee Avik.K."/>
            <person name="Izumyama S."/>
            <person name="Nakada-Tsukui K."/>
            <person name="Nozaki T."/>
        </authorList>
    </citation>
    <scope>NUCLEOTIDE SEQUENCE [LARGE SCALE GENOMIC DNA]</scope>
    <source>
        <strain evidence="1 2">HM1:IMSS clone 6</strain>
    </source>
</reference>
<evidence type="ECO:0000313" key="2">
    <source>
        <dbReference type="Proteomes" id="UP000078387"/>
    </source>
</evidence>
<dbReference type="OMA" id="ERVKICQ"/>
<name>A0A5K1UDM0_ENTHI</name>
<dbReference type="AlphaFoldDB" id="A0A5K1UDM0"/>
<accession>A0A5K1UDM0</accession>
<comment type="caution">
    <text evidence="1">The sequence shown here is derived from an EMBL/GenBank/DDBJ whole genome shotgun (WGS) entry which is preliminary data.</text>
</comment>
<sequence length="182" mass="21096">MLGKDKIKQLQKKGIFERKGKLVLQMEEIIPPQRLWNSENGNTEFLLPQGVIYDMLCSYCLPFLFYKQTILFNRDLIIKHINVVAVKLEIISSSIPQALENMKQSQIEFPKQIHNSVQTIEALKQRVKICQQRVISLSQFNNSLQKFIEIKEGVIQNEEMKHIIGFPIDFSNDVVGIHPSLM</sequence>
<evidence type="ECO:0000313" key="1">
    <source>
        <dbReference type="EMBL" id="GAT95817.1"/>
    </source>
</evidence>
<dbReference type="EMBL" id="BDEQ01000001">
    <property type="protein sequence ID" value="GAT95817.1"/>
    <property type="molecule type" value="Genomic_DNA"/>
</dbReference>
<dbReference type="VEuPathDB" id="AmoebaDB:EHI5A_139930"/>
<proteinExistence type="predicted"/>
<dbReference type="VEuPathDB" id="AmoebaDB:EHI7A_093220"/>
<dbReference type="VEuPathDB" id="AmoebaDB:EHI8A_095150"/>
<organism evidence="1 2">
    <name type="scientific">Entamoeba histolytica</name>
    <dbReference type="NCBI Taxonomy" id="5759"/>
    <lineage>
        <taxon>Eukaryota</taxon>
        <taxon>Amoebozoa</taxon>
        <taxon>Evosea</taxon>
        <taxon>Archamoebae</taxon>
        <taxon>Mastigamoebida</taxon>
        <taxon>Entamoebidae</taxon>
        <taxon>Entamoeba</taxon>
    </lineage>
</organism>
<dbReference type="VEuPathDB" id="AmoebaDB:EHI_053140"/>
<dbReference type="Proteomes" id="UP000078387">
    <property type="component" value="Unassembled WGS sequence"/>
</dbReference>
<protein>
    <submittedName>
        <fullName evidence="1">Uncharacterized protein</fullName>
    </submittedName>
</protein>